<accession>U4LAH5</accession>
<evidence type="ECO:0000256" key="4">
    <source>
        <dbReference type="ARBA" id="ARBA00022448"/>
    </source>
</evidence>
<reference evidence="12 13" key="1">
    <citation type="journal article" date="2013" name="PLoS Genet.">
        <title>The genome and development-dependent transcriptomes of Pyronema confluens: a window into fungal evolution.</title>
        <authorList>
            <person name="Traeger S."/>
            <person name="Altegoer F."/>
            <person name="Freitag M."/>
            <person name="Gabaldon T."/>
            <person name="Kempken F."/>
            <person name="Kumar A."/>
            <person name="Marcet-Houben M."/>
            <person name="Poggeler S."/>
            <person name="Stajich J.E."/>
            <person name="Nowrousian M."/>
        </authorList>
    </citation>
    <scope>NUCLEOTIDE SEQUENCE [LARGE SCALE GENOMIC DNA]</scope>
    <source>
        <strain evidence="13">CBS 100304</strain>
        <tissue evidence="12">Vegetative mycelium</tissue>
    </source>
</reference>
<keyword evidence="4" id="KW-0813">Transport</keyword>
<keyword evidence="13" id="KW-1185">Reference proteome</keyword>
<keyword evidence="6" id="KW-0833">Ubl conjugation pathway</keyword>
<dbReference type="GO" id="GO:0000045">
    <property type="term" value="P:autophagosome assembly"/>
    <property type="evidence" value="ECO:0007669"/>
    <property type="project" value="TreeGrafter"/>
</dbReference>
<dbReference type="OrthoDB" id="1584384at2759"/>
<name>U4LAH5_PYROM</name>
<evidence type="ECO:0000256" key="8">
    <source>
        <dbReference type="ARBA" id="ARBA00023006"/>
    </source>
</evidence>
<dbReference type="GO" id="GO:0000407">
    <property type="term" value="C:phagophore assembly site"/>
    <property type="evidence" value="ECO:0007669"/>
    <property type="project" value="TreeGrafter"/>
</dbReference>
<comment type="subcellular location">
    <subcellularLocation>
        <location evidence="1">Cytoplasm</location>
    </subcellularLocation>
</comment>
<dbReference type="AlphaFoldDB" id="U4LAH5"/>
<dbReference type="GO" id="GO:0044804">
    <property type="term" value="P:nucleophagy"/>
    <property type="evidence" value="ECO:0007669"/>
    <property type="project" value="TreeGrafter"/>
</dbReference>
<dbReference type="InterPro" id="IPR007135">
    <property type="entry name" value="Atg3/Atg10"/>
</dbReference>
<dbReference type="EMBL" id="HF936265">
    <property type="protein sequence ID" value="CCX15937.1"/>
    <property type="molecule type" value="Genomic_DNA"/>
</dbReference>
<gene>
    <name evidence="12" type="ORF">PCON_02396</name>
</gene>
<comment type="similarity">
    <text evidence="2">Belongs to the ATG3 family.</text>
</comment>
<evidence type="ECO:0000256" key="7">
    <source>
        <dbReference type="ARBA" id="ARBA00022927"/>
    </source>
</evidence>
<keyword evidence="5" id="KW-0963">Cytoplasm</keyword>
<dbReference type="PANTHER" id="PTHR12866:SF2">
    <property type="entry name" value="UBIQUITIN-LIKE-CONJUGATING ENZYME ATG3"/>
    <property type="match status" value="1"/>
</dbReference>
<dbReference type="GO" id="GO:0000422">
    <property type="term" value="P:autophagy of mitochondrion"/>
    <property type="evidence" value="ECO:0007669"/>
    <property type="project" value="TreeGrafter"/>
</dbReference>
<protein>
    <recommendedName>
        <fullName evidence="3">Autophagy-related protein 3</fullName>
    </recommendedName>
    <alternativeName>
        <fullName evidence="9 10">Autophagy-related E2-like conjugation enzyme ATG3</fullName>
    </alternativeName>
</protein>
<dbReference type="Pfam" id="PF03987">
    <property type="entry name" value="Autophagy_act_C"/>
    <property type="match status" value="1"/>
</dbReference>
<dbReference type="GO" id="GO:0015031">
    <property type="term" value="P:protein transport"/>
    <property type="evidence" value="ECO:0007669"/>
    <property type="project" value="UniProtKB-KW"/>
</dbReference>
<dbReference type="OMA" id="HCPTWSW"/>
<evidence type="ECO:0000256" key="5">
    <source>
        <dbReference type="ARBA" id="ARBA00022490"/>
    </source>
</evidence>
<evidence type="ECO:0000313" key="12">
    <source>
        <dbReference type="EMBL" id="CCX15937.1"/>
    </source>
</evidence>
<proteinExistence type="inferred from homology"/>
<dbReference type="eggNOG" id="KOG2981">
    <property type="taxonomic scope" value="Eukaryota"/>
</dbReference>
<keyword evidence="7" id="KW-0653">Protein transport</keyword>
<organism evidence="12 13">
    <name type="scientific">Pyronema omphalodes (strain CBS 100304)</name>
    <name type="common">Pyronema confluens</name>
    <dbReference type="NCBI Taxonomy" id="1076935"/>
    <lineage>
        <taxon>Eukaryota</taxon>
        <taxon>Fungi</taxon>
        <taxon>Dikarya</taxon>
        <taxon>Ascomycota</taxon>
        <taxon>Pezizomycotina</taxon>
        <taxon>Pezizomycetes</taxon>
        <taxon>Pezizales</taxon>
        <taxon>Pyronemataceae</taxon>
        <taxon>Pyronema</taxon>
    </lineage>
</organism>
<evidence type="ECO:0000256" key="6">
    <source>
        <dbReference type="ARBA" id="ARBA00022786"/>
    </source>
</evidence>
<evidence type="ECO:0000256" key="2">
    <source>
        <dbReference type="ARBA" id="ARBA00007683"/>
    </source>
</evidence>
<evidence type="ECO:0000256" key="1">
    <source>
        <dbReference type="ARBA" id="ARBA00004496"/>
    </source>
</evidence>
<feature type="compositionally biased region" description="Acidic residues" evidence="11">
    <location>
        <begin position="114"/>
        <end position="134"/>
    </location>
</feature>
<sequence length="298" mass="33669">MLHSAFSRFRDYITPASHTSTFSATGELTPEEFVLAGDYLCDKFPTWSWASADSSKRVTYLPEDKQYLVLKHAPCHTRLDDNFSTWNPGDDDEWGEGGPSAQPIEKVKSVSEAGETEDEEESDDEIPDMDDDEDDEAIIRDKKKGGVKAPPRYYNLYLTYSTYFKVPRSFISGFDGTTNIPLHPPTVMFEDIAPDYREKTVTIEPFPFLEPTLQMASVHPCKHAETMKRIFDGILRRKARQADTTSSAAPLGEPTEDNWEEVAAEDEDALRVDQYLVVFVKFMAGVMPGVEMDYTMGI</sequence>
<dbReference type="GO" id="GO:0005829">
    <property type="term" value="C:cytosol"/>
    <property type="evidence" value="ECO:0007669"/>
    <property type="project" value="TreeGrafter"/>
</dbReference>
<dbReference type="PANTHER" id="PTHR12866">
    <property type="entry name" value="UBIQUITIN-LIKE-CONJUGATING ENZYME ATG3"/>
    <property type="match status" value="1"/>
</dbReference>
<dbReference type="STRING" id="1076935.U4LAH5"/>
<evidence type="ECO:0000256" key="9">
    <source>
        <dbReference type="ARBA" id="ARBA00032144"/>
    </source>
</evidence>
<evidence type="ECO:0000256" key="10">
    <source>
        <dbReference type="ARBA" id="ARBA00033139"/>
    </source>
</evidence>
<dbReference type="Proteomes" id="UP000018144">
    <property type="component" value="Unassembled WGS sequence"/>
</dbReference>
<feature type="region of interest" description="Disordered" evidence="11">
    <location>
        <begin position="84"/>
        <end position="134"/>
    </location>
</feature>
<evidence type="ECO:0000256" key="11">
    <source>
        <dbReference type="SAM" id="MobiDB-lite"/>
    </source>
</evidence>
<evidence type="ECO:0000313" key="13">
    <source>
        <dbReference type="Proteomes" id="UP000018144"/>
    </source>
</evidence>
<keyword evidence="8" id="KW-0072">Autophagy</keyword>
<evidence type="ECO:0000256" key="3">
    <source>
        <dbReference type="ARBA" id="ARBA00018067"/>
    </source>
</evidence>
<dbReference type="GO" id="GO:0061723">
    <property type="term" value="P:glycophagy"/>
    <property type="evidence" value="ECO:0007669"/>
    <property type="project" value="TreeGrafter"/>
</dbReference>
<dbReference type="GO" id="GO:0019776">
    <property type="term" value="F:Atg8-family ligase activity"/>
    <property type="evidence" value="ECO:0007669"/>
    <property type="project" value="TreeGrafter"/>
</dbReference>